<name>A0A2W4VTU8_9CYAN</name>
<protein>
    <submittedName>
        <fullName evidence="1">Uncharacterized protein</fullName>
    </submittedName>
</protein>
<evidence type="ECO:0000313" key="1">
    <source>
        <dbReference type="EMBL" id="PZO13155.1"/>
    </source>
</evidence>
<sequence length="133" mass="14300">MLLSDYPRNIVHLSATVDSDGTTPLIFWFFNGRVGKLTLGEAQDRAETLFAAAIFSEIEAELSAKSSVQSELLEALSNLKQPLPSAISTVLDGQSAVVQVDCYGEQICFNPDQARSHAIALLGYVSGLGRRVA</sequence>
<gene>
    <name evidence="1" type="ORF">DCF25_16535</name>
</gene>
<accession>A0A2W4VTU8</accession>
<reference evidence="2" key="1">
    <citation type="submission" date="2018-04" db="EMBL/GenBank/DDBJ databases">
        <authorList>
            <person name="Cornet L."/>
        </authorList>
    </citation>
    <scope>NUCLEOTIDE SEQUENCE [LARGE SCALE GENOMIC DNA]</scope>
</reference>
<dbReference type="Proteomes" id="UP000249354">
    <property type="component" value="Unassembled WGS sequence"/>
</dbReference>
<comment type="caution">
    <text evidence="1">The sequence shown here is derived from an EMBL/GenBank/DDBJ whole genome shotgun (WGS) entry which is preliminary data.</text>
</comment>
<reference evidence="1 2" key="2">
    <citation type="submission" date="2018-06" db="EMBL/GenBank/DDBJ databases">
        <title>Metagenomic assembly of (sub)arctic Cyanobacteria and their associated microbiome from non-axenic cultures.</title>
        <authorList>
            <person name="Baurain D."/>
        </authorList>
    </citation>
    <scope>NUCLEOTIDE SEQUENCE [LARGE SCALE GENOMIC DNA]</scope>
    <source>
        <strain evidence="1">ULC129bin1</strain>
    </source>
</reference>
<proteinExistence type="predicted"/>
<dbReference type="EMBL" id="QBMC01000132">
    <property type="protein sequence ID" value="PZO13155.1"/>
    <property type="molecule type" value="Genomic_DNA"/>
</dbReference>
<organism evidence="1 2">
    <name type="scientific">Leptolyngbya foveolarum</name>
    <dbReference type="NCBI Taxonomy" id="47253"/>
    <lineage>
        <taxon>Bacteria</taxon>
        <taxon>Bacillati</taxon>
        <taxon>Cyanobacteriota</taxon>
        <taxon>Cyanophyceae</taxon>
        <taxon>Leptolyngbyales</taxon>
        <taxon>Leptolyngbyaceae</taxon>
        <taxon>Leptolyngbya group</taxon>
        <taxon>Leptolyngbya</taxon>
    </lineage>
</organism>
<evidence type="ECO:0000313" key="2">
    <source>
        <dbReference type="Proteomes" id="UP000249354"/>
    </source>
</evidence>
<dbReference type="AlphaFoldDB" id="A0A2W4VTU8"/>